<feature type="region of interest" description="Disordered" evidence="1">
    <location>
        <begin position="48"/>
        <end position="96"/>
    </location>
</feature>
<accession>A0A6G9GTP0</accession>
<sequence>MPVGNSWGGALVAHYMAAHPQHIEKAAVGSPGVMWAPAYAANVGDLVPWSTTRSRPTRSARPYRPAGPGTPALRDGRSGRGPTARRSRTRRAGGRT</sequence>
<dbReference type="AlphaFoldDB" id="A0A6G9GTP0"/>
<evidence type="ECO:0000313" key="3">
    <source>
        <dbReference type="Proteomes" id="UP000501179"/>
    </source>
</evidence>
<keyword evidence="3" id="KW-1185">Reference proteome</keyword>
<dbReference type="SUPFAM" id="SSF53474">
    <property type="entry name" value="alpha/beta-Hydrolases"/>
    <property type="match status" value="1"/>
</dbReference>
<proteinExistence type="predicted"/>
<reference evidence="2 3" key="1">
    <citation type="submission" date="2020-03" db="EMBL/GenBank/DDBJ databases">
        <title>A novel species.</title>
        <authorList>
            <person name="Gao J."/>
        </authorList>
    </citation>
    <scope>NUCLEOTIDE SEQUENCE [LARGE SCALE GENOMIC DNA]</scope>
    <source>
        <strain evidence="2 3">QMT-12</strain>
    </source>
</reference>
<evidence type="ECO:0008006" key="4">
    <source>
        <dbReference type="Google" id="ProtNLM"/>
    </source>
</evidence>
<protein>
    <recommendedName>
        <fullName evidence="4">Alpha/beta hydrolase</fullName>
    </recommendedName>
</protein>
<dbReference type="KEGG" id="slia:HA039_04045"/>
<organism evidence="2 3">
    <name type="scientific">Streptomyces liangshanensis</name>
    <dbReference type="NCBI Taxonomy" id="2717324"/>
    <lineage>
        <taxon>Bacteria</taxon>
        <taxon>Bacillati</taxon>
        <taxon>Actinomycetota</taxon>
        <taxon>Actinomycetes</taxon>
        <taxon>Kitasatosporales</taxon>
        <taxon>Streptomycetaceae</taxon>
        <taxon>Streptomyces</taxon>
    </lineage>
</organism>
<dbReference type="EMBL" id="CP050177">
    <property type="protein sequence ID" value="QIQ01574.1"/>
    <property type="molecule type" value="Genomic_DNA"/>
</dbReference>
<evidence type="ECO:0000313" key="2">
    <source>
        <dbReference type="EMBL" id="QIQ01574.1"/>
    </source>
</evidence>
<feature type="compositionally biased region" description="Basic residues" evidence="1">
    <location>
        <begin position="83"/>
        <end position="96"/>
    </location>
</feature>
<evidence type="ECO:0000256" key="1">
    <source>
        <dbReference type="SAM" id="MobiDB-lite"/>
    </source>
</evidence>
<dbReference type="InterPro" id="IPR029058">
    <property type="entry name" value="AB_hydrolase_fold"/>
</dbReference>
<dbReference type="Proteomes" id="UP000501179">
    <property type="component" value="Chromosome"/>
</dbReference>
<dbReference type="Gene3D" id="3.40.50.1820">
    <property type="entry name" value="alpha/beta hydrolase"/>
    <property type="match status" value="1"/>
</dbReference>
<feature type="compositionally biased region" description="Low complexity" evidence="1">
    <location>
        <begin position="50"/>
        <end position="66"/>
    </location>
</feature>
<name>A0A6G9GTP0_9ACTN</name>
<gene>
    <name evidence="2" type="ORF">HA039_04045</name>
</gene>